<protein>
    <recommendedName>
        <fullName evidence="1">IraD/Gp25-like domain-containing protein</fullName>
    </recommendedName>
</protein>
<dbReference type="Proteomes" id="UP000318590">
    <property type="component" value="Unassembled WGS sequence"/>
</dbReference>
<dbReference type="AlphaFoldDB" id="A0A547PS41"/>
<feature type="domain" description="IraD/Gp25-like" evidence="1">
    <location>
        <begin position="15"/>
        <end position="95"/>
    </location>
</feature>
<dbReference type="Gene3D" id="3.10.450.40">
    <property type="match status" value="1"/>
</dbReference>
<dbReference type="InterPro" id="IPR007048">
    <property type="entry name" value="IraD/Gp25-like"/>
</dbReference>
<gene>
    <name evidence="2" type="ORF">FEV53_13600</name>
</gene>
<dbReference type="RefSeq" id="WP_142835368.1">
    <property type="nucleotide sequence ID" value="NZ_VFSV01000026.1"/>
</dbReference>
<reference evidence="2 3" key="1">
    <citation type="submission" date="2019-06" db="EMBL/GenBank/DDBJ databases">
        <title>Paenimaribius caenipelagi gen. nov., sp. nov., isolated from a tidal flat.</title>
        <authorList>
            <person name="Yoon J.-H."/>
        </authorList>
    </citation>
    <scope>NUCLEOTIDE SEQUENCE [LARGE SCALE GENOMIC DNA]</scope>
    <source>
        <strain evidence="2 3">JBTF-M29</strain>
    </source>
</reference>
<comment type="caution">
    <text evidence="2">The sequence shown here is derived from an EMBL/GenBank/DDBJ whole genome shotgun (WGS) entry which is preliminary data.</text>
</comment>
<proteinExistence type="predicted"/>
<dbReference type="SUPFAM" id="SSF160719">
    <property type="entry name" value="gpW/gp25-like"/>
    <property type="match status" value="1"/>
</dbReference>
<evidence type="ECO:0000313" key="2">
    <source>
        <dbReference type="EMBL" id="TRD16966.1"/>
    </source>
</evidence>
<keyword evidence="3" id="KW-1185">Reference proteome</keyword>
<sequence>MDLNHDTGGTIEGWDHVRQSIQTILSTRINTRVFRREFGSDVPALIDAPMNDANVLALYVAVAEALERWEPRFELGDVAVEGRETGKITMTLIGTYRPNAHRGDLTTVTGDRNTIRITRDRVQTWSLAA</sequence>
<evidence type="ECO:0000313" key="3">
    <source>
        <dbReference type="Proteomes" id="UP000318590"/>
    </source>
</evidence>
<evidence type="ECO:0000259" key="1">
    <source>
        <dbReference type="Pfam" id="PF04965"/>
    </source>
</evidence>
<accession>A0A547PS41</accession>
<dbReference type="OrthoDB" id="9802846at2"/>
<organism evidence="2 3">
    <name type="scientific">Palleronia caenipelagi</name>
    <dbReference type="NCBI Taxonomy" id="2489174"/>
    <lineage>
        <taxon>Bacteria</taxon>
        <taxon>Pseudomonadati</taxon>
        <taxon>Pseudomonadota</taxon>
        <taxon>Alphaproteobacteria</taxon>
        <taxon>Rhodobacterales</taxon>
        <taxon>Roseobacteraceae</taxon>
        <taxon>Palleronia</taxon>
    </lineage>
</organism>
<dbReference type="Pfam" id="PF04965">
    <property type="entry name" value="GPW_gp25"/>
    <property type="match status" value="1"/>
</dbReference>
<dbReference type="EMBL" id="VFSV01000026">
    <property type="protein sequence ID" value="TRD16966.1"/>
    <property type="molecule type" value="Genomic_DNA"/>
</dbReference>
<name>A0A547PS41_9RHOB</name>